<gene>
    <name evidence="1" type="ORF">ACOLOM_LOCUS8151</name>
</gene>
<accession>A0ACA9NBX2</accession>
<dbReference type="Proteomes" id="UP000789525">
    <property type="component" value="Unassembled WGS sequence"/>
</dbReference>
<evidence type="ECO:0000313" key="2">
    <source>
        <dbReference type="Proteomes" id="UP000789525"/>
    </source>
</evidence>
<dbReference type="EMBL" id="CAJVPT010020402">
    <property type="protein sequence ID" value="CAG8647866.1"/>
    <property type="molecule type" value="Genomic_DNA"/>
</dbReference>
<protein>
    <submittedName>
        <fullName evidence="1">10729_t:CDS:1</fullName>
    </submittedName>
</protein>
<organism evidence="1 2">
    <name type="scientific">Acaulospora colombiana</name>
    <dbReference type="NCBI Taxonomy" id="27376"/>
    <lineage>
        <taxon>Eukaryota</taxon>
        <taxon>Fungi</taxon>
        <taxon>Fungi incertae sedis</taxon>
        <taxon>Mucoromycota</taxon>
        <taxon>Glomeromycotina</taxon>
        <taxon>Glomeromycetes</taxon>
        <taxon>Diversisporales</taxon>
        <taxon>Acaulosporaceae</taxon>
        <taxon>Acaulospora</taxon>
    </lineage>
</organism>
<name>A0ACA9NBX2_9GLOM</name>
<reference evidence="1" key="1">
    <citation type="submission" date="2021-06" db="EMBL/GenBank/DDBJ databases">
        <authorList>
            <person name="Kallberg Y."/>
            <person name="Tangrot J."/>
            <person name="Rosling A."/>
        </authorList>
    </citation>
    <scope>NUCLEOTIDE SEQUENCE</scope>
    <source>
        <strain evidence="1">CL356</strain>
    </source>
</reference>
<comment type="caution">
    <text evidence="1">The sequence shown here is derived from an EMBL/GenBank/DDBJ whole genome shotgun (WGS) entry which is preliminary data.</text>
</comment>
<evidence type="ECO:0000313" key="1">
    <source>
        <dbReference type="EMBL" id="CAG8647866.1"/>
    </source>
</evidence>
<sequence>MDSSFDYEITSFDLYRGLDALQRFVDKLEEELEEIQANLSEPADIIMEPEGYKRHKTSKNCWIYKKEFPNQALLKTMVCCSNTGNYIGGAHQGCKRRNEIIGPKWWEQQSIARIKYSKKLTNQNISKAVYGHAQKTFYELYYNVFQDDGLDPSHYVSAPGMFNDSLYKSSRAELKLMTDMDQYLMVENGIRGGMTILSHRYAKDNNEKCPDYDPSKPRY</sequence>
<keyword evidence="2" id="KW-1185">Reference proteome</keyword>
<proteinExistence type="predicted"/>